<organism evidence="2 3">
    <name type="scientific">Streptomyces vietnamensis</name>
    <dbReference type="NCBI Taxonomy" id="362257"/>
    <lineage>
        <taxon>Bacteria</taxon>
        <taxon>Bacillati</taxon>
        <taxon>Actinomycetota</taxon>
        <taxon>Actinomycetes</taxon>
        <taxon>Kitasatosporales</taxon>
        <taxon>Streptomycetaceae</taxon>
        <taxon>Streptomyces</taxon>
    </lineage>
</organism>
<dbReference type="PANTHER" id="PTHR43617">
    <property type="entry name" value="L-AMINO ACID N-ACETYLTRANSFERASE"/>
    <property type="match status" value="1"/>
</dbReference>
<dbReference type="Pfam" id="PF00583">
    <property type="entry name" value="Acetyltransf_1"/>
    <property type="match status" value="1"/>
</dbReference>
<accession>A0A0B5HWM2</accession>
<dbReference type="AlphaFoldDB" id="A0A0B5HWM2"/>
<dbReference type="KEGG" id="svt:SVTN_20305"/>
<dbReference type="InterPro" id="IPR000182">
    <property type="entry name" value="GNAT_dom"/>
</dbReference>
<protein>
    <submittedName>
        <fullName evidence="2">Acetyltransferase</fullName>
    </submittedName>
</protein>
<dbReference type="RefSeq" id="WP_041130372.1">
    <property type="nucleotide sequence ID" value="NZ_CP010407.1"/>
</dbReference>
<dbReference type="HOGENOM" id="CLU_013985_19_3_11"/>
<gene>
    <name evidence="2" type="ORF">SVTN_20305</name>
</gene>
<dbReference type="InterPro" id="IPR050276">
    <property type="entry name" value="MshD_Acetyltransferase"/>
</dbReference>
<dbReference type="GO" id="GO:0016747">
    <property type="term" value="F:acyltransferase activity, transferring groups other than amino-acyl groups"/>
    <property type="evidence" value="ECO:0007669"/>
    <property type="project" value="InterPro"/>
</dbReference>
<proteinExistence type="predicted"/>
<sequence length="195" mass="21080">MDYSIRTLRADEWEQAREIRLAALQDPIAHLAFLDTYEAAVERPDAFWKDRAEGASESGDGSVLQFVAEAPDGSWAGTITLLVERPSDEVKFGEAAKVDQTHIVGVYVRPEARGTGVIDALFRAGVEWSWTVPAPAVARVRLYVHEENARAASFYRRFGFVATGDAVAVPGDAGARELEYELVRPSVGAGSGAGA</sequence>
<dbReference type="Gene3D" id="3.40.630.30">
    <property type="match status" value="1"/>
</dbReference>
<dbReference type="EMBL" id="CP010407">
    <property type="protein sequence ID" value="AJF66365.1"/>
    <property type="molecule type" value="Genomic_DNA"/>
</dbReference>
<keyword evidence="3" id="KW-1185">Reference proteome</keyword>
<dbReference type="STRING" id="362257.SVTN_20305"/>
<evidence type="ECO:0000313" key="2">
    <source>
        <dbReference type="EMBL" id="AJF66365.1"/>
    </source>
</evidence>
<dbReference type="PROSITE" id="PS51186">
    <property type="entry name" value="GNAT"/>
    <property type="match status" value="1"/>
</dbReference>
<dbReference type="SUPFAM" id="SSF55729">
    <property type="entry name" value="Acyl-CoA N-acyltransferases (Nat)"/>
    <property type="match status" value="1"/>
</dbReference>
<evidence type="ECO:0000259" key="1">
    <source>
        <dbReference type="PROSITE" id="PS51186"/>
    </source>
</evidence>
<name>A0A0B5HWM2_9ACTN</name>
<feature type="domain" description="N-acetyltransferase" evidence="1">
    <location>
        <begin position="3"/>
        <end position="185"/>
    </location>
</feature>
<dbReference type="Proteomes" id="UP000031774">
    <property type="component" value="Chromosome"/>
</dbReference>
<evidence type="ECO:0000313" key="3">
    <source>
        <dbReference type="Proteomes" id="UP000031774"/>
    </source>
</evidence>
<dbReference type="InterPro" id="IPR016181">
    <property type="entry name" value="Acyl_CoA_acyltransferase"/>
</dbReference>
<reference evidence="2 3" key="1">
    <citation type="submission" date="2014-12" db="EMBL/GenBank/DDBJ databases">
        <title>Complete genome sequence of Streptomyces vietnamensis strain GIMV4.0001, a genetic manipulable producer of the benzoisochromanequinone antibiotic granaticin.</title>
        <authorList>
            <person name="Deng M.R."/>
            <person name="Guo J."/>
            <person name="Ma L.Y."/>
            <person name="Feng G.D."/>
            <person name="Mo C.Y."/>
            <person name="Zhu H.H."/>
        </authorList>
    </citation>
    <scope>NUCLEOTIDE SEQUENCE [LARGE SCALE GENOMIC DNA]</scope>
    <source>
        <strain evidence="3">GIMV4.0001</strain>
    </source>
</reference>
<keyword evidence="2" id="KW-0808">Transferase</keyword>